<reference evidence="2" key="1">
    <citation type="submission" date="2016-06" db="EMBL/GenBank/DDBJ databases">
        <title>Parallel loss of symbiosis genes in relatives of nitrogen-fixing non-legume Parasponia.</title>
        <authorList>
            <person name="Van Velzen R."/>
            <person name="Holmer R."/>
            <person name="Bu F."/>
            <person name="Rutten L."/>
            <person name="Van Zeijl A."/>
            <person name="Liu W."/>
            <person name="Santuari L."/>
            <person name="Cao Q."/>
            <person name="Sharma T."/>
            <person name="Shen D."/>
            <person name="Roswanjaya Y."/>
            <person name="Wardhani T."/>
            <person name="Kalhor M.S."/>
            <person name="Jansen J."/>
            <person name="Van den Hoogen J."/>
            <person name="Gungor B."/>
            <person name="Hartog M."/>
            <person name="Hontelez J."/>
            <person name="Verver J."/>
            <person name="Yang W.-C."/>
            <person name="Schijlen E."/>
            <person name="Repin R."/>
            <person name="Schilthuizen M."/>
            <person name="Schranz E."/>
            <person name="Heidstra R."/>
            <person name="Miyata K."/>
            <person name="Fedorova E."/>
            <person name="Kohlen W."/>
            <person name="Bisseling T."/>
            <person name="Smit S."/>
            <person name="Geurts R."/>
        </authorList>
    </citation>
    <scope>NUCLEOTIDE SEQUENCE [LARGE SCALE GENOMIC DNA]</scope>
    <source>
        <strain evidence="2">cv. RG33-2</strain>
    </source>
</reference>
<dbReference type="InParanoid" id="A0A2P5DNF3"/>
<sequence length="24" mass="2772">MSSSSLSLCLSFFLQDFGFYMDFV</sequence>
<evidence type="ECO:0000313" key="1">
    <source>
        <dbReference type="EMBL" id="PON74825.1"/>
    </source>
</evidence>
<name>A0A2P5DNF3_TREOI</name>
<organism evidence="1 2">
    <name type="scientific">Trema orientale</name>
    <name type="common">Charcoal tree</name>
    <name type="synonym">Celtis orientalis</name>
    <dbReference type="NCBI Taxonomy" id="63057"/>
    <lineage>
        <taxon>Eukaryota</taxon>
        <taxon>Viridiplantae</taxon>
        <taxon>Streptophyta</taxon>
        <taxon>Embryophyta</taxon>
        <taxon>Tracheophyta</taxon>
        <taxon>Spermatophyta</taxon>
        <taxon>Magnoliopsida</taxon>
        <taxon>eudicotyledons</taxon>
        <taxon>Gunneridae</taxon>
        <taxon>Pentapetalae</taxon>
        <taxon>rosids</taxon>
        <taxon>fabids</taxon>
        <taxon>Rosales</taxon>
        <taxon>Cannabaceae</taxon>
        <taxon>Trema</taxon>
    </lineage>
</organism>
<protein>
    <submittedName>
        <fullName evidence="1">Uncharacterized protein</fullName>
    </submittedName>
</protein>
<dbReference type="Proteomes" id="UP000237000">
    <property type="component" value="Unassembled WGS sequence"/>
</dbReference>
<gene>
    <name evidence="1" type="ORF">TorRG33x02_245990</name>
</gene>
<keyword evidence="2" id="KW-1185">Reference proteome</keyword>
<accession>A0A2P5DNF3</accession>
<evidence type="ECO:0000313" key="2">
    <source>
        <dbReference type="Proteomes" id="UP000237000"/>
    </source>
</evidence>
<dbReference type="EMBL" id="JXTC01000259">
    <property type="protein sequence ID" value="PON74825.1"/>
    <property type="molecule type" value="Genomic_DNA"/>
</dbReference>
<dbReference type="AlphaFoldDB" id="A0A2P5DNF3"/>
<comment type="caution">
    <text evidence="1">The sequence shown here is derived from an EMBL/GenBank/DDBJ whole genome shotgun (WGS) entry which is preliminary data.</text>
</comment>
<proteinExistence type="predicted"/>